<dbReference type="KEGG" id="acz:Acaty_c2336"/>
<dbReference type="EMBL" id="CP005986">
    <property type="protein sequence ID" value="AIA56183.1"/>
    <property type="molecule type" value="Genomic_DNA"/>
</dbReference>
<dbReference type="Pfam" id="PF12732">
    <property type="entry name" value="YtxH"/>
    <property type="match status" value="1"/>
</dbReference>
<dbReference type="HOGENOM" id="CLU_105320_5_0_6"/>
<protein>
    <recommendedName>
        <fullName evidence="4">YtxH domain-containing protein</fullName>
    </recommendedName>
</protein>
<dbReference type="Proteomes" id="UP000005522">
    <property type="component" value="Chromosome"/>
</dbReference>
<name>A0A059ZXJ5_ACICK</name>
<evidence type="ECO:0008006" key="4">
    <source>
        <dbReference type="Google" id="ProtNLM"/>
    </source>
</evidence>
<dbReference type="InterPro" id="IPR052928">
    <property type="entry name" value="Desiccation-related_membrane"/>
</dbReference>
<evidence type="ECO:0000313" key="2">
    <source>
        <dbReference type="EMBL" id="AIA56183.1"/>
    </source>
</evidence>
<dbReference type="GeneID" id="92932405"/>
<evidence type="ECO:0000313" key="3">
    <source>
        <dbReference type="Proteomes" id="UP000005522"/>
    </source>
</evidence>
<dbReference type="RefSeq" id="WP_004868829.1">
    <property type="nucleotide sequence ID" value="NZ_CP005986.1"/>
</dbReference>
<dbReference type="eggNOG" id="COG4980">
    <property type="taxonomic scope" value="Bacteria"/>
</dbReference>
<reference evidence="2 3" key="1">
    <citation type="journal article" date="2009" name="J. Bacteriol.">
        <title>Draft genome sequence of the extremely acidophilic bacterium Acidithiobacillus caldus ATCC 51756 reveals metabolic versatility in the genus Acidithiobacillus.</title>
        <authorList>
            <person name="Valdes J."/>
            <person name="Quatrini R."/>
            <person name="Hallberg K."/>
            <person name="Dopson M."/>
            <person name="Valenzuela P.D."/>
            <person name="Holmes D.S."/>
        </authorList>
    </citation>
    <scope>NUCLEOTIDE SEQUENCE [LARGE SCALE GENOMIC DNA]</scope>
    <source>
        <strain evidence="3">ATCC 51756 / DSM 8584 / KU</strain>
    </source>
</reference>
<keyword evidence="1" id="KW-0175">Coiled coil</keyword>
<organism evidence="2 3">
    <name type="scientific">Acidithiobacillus caldus (strain ATCC 51756 / DSM 8584 / KU)</name>
    <dbReference type="NCBI Taxonomy" id="637389"/>
    <lineage>
        <taxon>Bacteria</taxon>
        <taxon>Pseudomonadati</taxon>
        <taxon>Pseudomonadota</taxon>
        <taxon>Acidithiobacillia</taxon>
        <taxon>Acidithiobacillales</taxon>
        <taxon>Acidithiobacillaceae</taxon>
        <taxon>Acidithiobacillus</taxon>
    </lineage>
</organism>
<feature type="coiled-coil region" evidence="1">
    <location>
        <begin position="30"/>
        <end position="101"/>
    </location>
</feature>
<dbReference type="PANTHER" id="PTHR35792:SF1">
    <property type="entry name" value="SLL0268 PROTEIN"/>
    <property type="match status" value="1"/>
</dbReference>
<dbReference type="InterPro" id="IPR024623">
    <property type="entry name" value="YtxH"/>
</dbReference>
<proteinExistence type="predicted"/>
<dbReference type="AlphaFoldDB" id="A0A059ZXJ5"/>
<sequence>MRNAEGFILGVVVGAVGALLLAPASGAQTREELRRALERGRAQLEDLQEAAEERINVLLEEIQEKTAQLVDAGGDLVEAKRQDLQEAIRVAKRALAEEREILLRSSRQRRMAELDGGRDD</sequence>
<gene>
    <name evidence="2" type="ORF">Acaty_c2336</name>
</gene>
<accession>A0A059ZXJ5</accession>
<evidence type="ECO:0000256" key="1">
    <source>
        <dbReference type="SAM" id="Coils"/>
    </source>
</evidence>
<dbReference type="PANTHER" id="PTHR35792">
    <property type="entry name" value="GENERAL STRESS PROTEIN"/>
    <property type="match status" value="1"/>
</dbReference>